<accession>A0A6J6H925</accession>
<proteinExistence type="predicted"/>
<reference evidence="1" key="1">
    <citation type="submission" date="2020-05" db="EMBL/GenBank/DDBJ databases">
        <authorList>
            <person name="Chiriac C."/>
            <person name="Salcher M."/>
            <person name="Ghai R."/>
            <person name="Kavagutti S V."/>
        </authorList>
    </citation>
    <scope>NUCLEOTIDE SEQUENCE</scope>
</reference>
<gene>
    <name evidence="1" type="ORF">UFOPK1826_01108</name>
</gene>
<name>A0A6J6H925_9ZZZZ</name>
<evidence type="ECO:0000313" key="1">
    <source>
        <dbReference type="EMBL" id="CAB4608329.1"/>
    </source>
</evidence>
<sequence>MGKNLDTKIGKSEYSKIIDYATTSRTDFLDCFLMKHCKYVFIGNTGIVWFRWLFNLPCLHCDVYDIRYTQMNNDISIFQKVWLLNEKRLATVSEMLSMKSEYSDERHQARLGVELVKNTADEIFSACQEMNARIDGTWETTPEDEDLQKRYLDLVVKFSDQPTWRGGGRVGTQFLRDNQDLLK</sequence>
<dbReference type="EMBL" id="CAEZUN010000147">
    <property type="protein sequence ID" value="CAB4608329.1"/>
    <property type="molecule type" value="Genomic_DNA"/>
</dbReference>
<dbReference type="NCBIfam" id="TIGR04372">
    <property type="entry name" value="glycosyl_04372"/>
    <property type="match status" value="1"/>
</dbReference>
<protein>
    <submittedName>
        <fullName evidence="1">Unannotated protein</fullName>
    </submittedName>
</protein>
<organism evidence="1">
    <name type="scientific">freshwater metagenome</name>
    <dbReference type="NCBI Taxonomy" id="449393"/>
    <lineage>
        <taxon>unclassified sequences</taxon>
        <taxon>metagenomes</taxon>
        <taxon>ecological metagenomes</taxon>
    </lineage>
</organism>
<dbReference type="AlphaFoldDB" id="A0A6J6H925"/>
<dbReference type="InterPro" id="IPR030808">
    <property type="entry name" value="Glycosyl_04372"/>
</dbReference>